<dbReference type="Proteomes" id="UP001595767">
    <property type="component" value="Unassembled WGS sequence"/>
</dbReference>
<proteinExistence type="predicted"/>
<reference evidence="2" key="1">
    <citation type="journal article" date="2019" name="Int. J. Syst. Evol. Microbiol.">
        <title>The Global Catalogue of Microorganisms (GCM) 10K type strain sequencing project: providing services to taxonomists for standard genome sequencing and annotation.</title>
        <authorList>
            <consortium name="The Broad Institute Genomics Platform"/>
            <consortium name="The Broad Institute Genome Sequencing Center for Infectious Disease"/>
            <person name="Wu L."/>
            <person name="Ma J."/>
        </authorList>
    </citation>
    <scope>NUCLEOTIDE SEQUENCE [LARGE SCALE GENOMIC DNA]</scope>
    <source>
        <strain evidence="2">CGMCC 4.7204</strain>
    </source>
</reference>
<keyword evidence="2" id="KW-1185">Reference proteome</keyword>
<protein>
    <submittedName>
        <fullName evidence="1">Uncharacterized protein</fullName>
    </submittedName>
</protein>
<accession>A0ABV8LDC0</accession>
<sequence length="60" mass="6802">MPRIYRTIGTDKDGFPIAVSSSSEESARRSVEEANRYAAKAGRPQDWRAEYADIEWKALP</sequence>
<gene>
    <name evidence="1" type="ORF">ACFOW8_28355</name>
</gene>
<evidence type="ECO:0000313" key="2">
    <source>
        <dbReference type="Proteomes" id="UP001595767"/>
    </source>
</evidence>
<evidence type="ECO:0000313" key="1">
    <source>
        <dbReference type="EMBL" id="MFC4128852.1"/>
    </source>
</evidence>
<dbReference type="EMBL" id="JBHSBA010000016">
    <property type="protein sequence ID" value="MFC4128852.1"/>
    <property type="molecule type" value="Genomic_DNA"/>
</dbReference>
<organism evidence="1 2">
    <name type="scientific">Nocardia rhizosphaerae</name>
    <dbReference type="NCBI Taxonomy" id="1691571"/>
    <lineage>
        <taxon>Bacteria</taxon>
        <taxon>Bacillati</taxon>
        <taxon>Actinomycetota</taxon>
        <taxon>Actinomycetes</taxon>
        <taxon>Mycobacteriales</taxon>
        <taxon>Nocardiaceae</taxon>
        <taxon>Nocardia</taxon>
    </lineage>
</organism>
<comment type="caution">
    <text evidence="1">The sequence shown here is derived from an EMBL/GenBank/DDBJ whole genome shotgun (WGS) entry which is preliminary data.</text>
</comment>
<dbReference type="RefSeq" id="WP_378554719.1">
    <property type="nucleotide sequence ID" value="NZ_JBHSBA010000016.1"/>
</dbReference>
<name>A0ABV8LDC0_9NOCA</name>